<comment type="caution">
    <text evidence="1">The sequence shown here is derived from an EMBL/GenBank/DDBJ whole genome shotgun (WGS) entry which is preliminary data.</text>
</comment>
<dbReference type="Proteomes" id="UP001271648">
    <property type="component" value="Unassembled WGS sequence"/>
</dbReference>
<evidence type="ECO:0000313" key="2">
    <source>
        <dbReference type="Proteomes" id="UP001271648"/>
    </source>
</evidence>
<evidence type="ECO:0000313" key="1">
    <source>
        <dbReference type="EMBL" id="MDW0117708.1"/>
    </source>
</evidence>
<name>A0AAW9AEY1_9BACL</name>
<dbReference type="AlphaFoldDB" id="A0AAW9AEY1"/>
<protein>
    <submittedName>
        <fullName evidence="1">Uncharacterized protein</fullName>
    </submittedName>
</protein>
<organism evidence="1 2">
    <name type="scientific">Sporosarcina thermotolerans</name>
    <dbReference type="NCBI Taxonomy" id="633404"/>
    <lineage>
        <taxon>Bacteria</taxon>
        <taxon>Bacillati</taxon>
        <taxon>Bacillota</taxon>
        <taxon>Bacilli</taxon>
        <taxon>Bacillales</taxon>
        <taxon>Caryophanaceae</taxon>
        <taxon>Sporosarcina</taxon>
    </lineage>
</organism>
<keyword evidence="2" id="KW-1185">Reference proteome</keyword>
<sequence>MALLWEVEARLWEVEALLWEVEALLREVATLLWEVEAKVPGSKTISKFNRNPAPEVVQPS</sequence>
<dbReference type="EMBL" id="JAUBDJ010000007">
    <property type="protein sequence ID" value="MDW0117708.1"/>
    <property type="molecule type" value="Genomic_DNA"/>
</dbReference>
<accession>A0AAW9AEY1</accession>
<reference evidence="1 2" key="1">
    <citation type="submission" date="2023-06" db="EMBL/GenBank/DDBJ databases">
        <title>Sporosarcina sp. nov., isolated from Korean traditional fermented seafood 'Jeotgal'.</title>
        <authorList>
            <person name="Yang A.I."/>
            <person name="Shin N.-R."/>
        </authorList>
    </citation>
    <scope>NUCLEOTIDE SEQUENCE [LARGE SCALE GENOMIC DNA]</scope>
    <source>
        <strain evidence="1 2">KCTC43456</strain>
    </source>
</reference>
<gene>
    <name evidence="1" type="ORF">QTL97_12230</name>
</gene>
<dbReference type="RefSeq" id="WP_283733910.1">
    <property type="nucleotide sequence ID" value="NZ_CP125968.1"/>
</dbReference>
<proteinExistence type="predicted"/>